<proteinExistence type="predicted"/>
<evidence type="ECO:0000313" key="2">
    <source>
        <dbReference type="EMBL" id="MFH4978872.1"/>
    </source>
</evidence>
<dbReference type="InterPro" id="IPR019734">
    <property type="entry name" value="TPR_rpt"/>
</dbReference>
<dbReference type="InterPro" id="IPR050754">
    <property type="entry name" value="FKBP4/5/8-like"/>
</dbReference>
<dbReference type="SUPFAM" id="SSF48452">
    <property type="entry name" value="TPR-like"/>
    <property type="match status" value="1"/>
</dbReference>
<dbReference type="InterPro" id="IPR011990">
    <property type="entry name" value="TPR-like_helical_dom_sf"/>
</dbReference>
<feature type="region of interest" description="Disordered" evidence="1">
    <location>
        <begin position="79"/>
        <end position="122"/>
    </location>
</feature>
<sequence length="269" mass="30058">MSHLVTDQGTDPTEVEIERGLRQNASYLSEAHCLKEKANFYYSKCDYAEAIKLYHQCLLQAKAVRQLSQVSLQRMARLEQENRDSDKVSPSQTSNPDDVAGTEEAAVPVAGRSRLSSTSRGEDMKAEANEIITKCYNNLAACILKGSSRTVDDYMRAIAYCDKVLEADENNEKALFRKAMLYMKCENYERALLLFKKLPDNREAASLAAKCDANIIKDRKRRNEIIRRNFARAAARETIQQEAQNAGAAQPSEPVAMNGNASVSSFAEL</sequence>
<gene>
    <name evidence="2" type="ORF">AB6A40_005581</name>
</gene>
<dbReference type="Gene3D" id="1.25.40.10">
    <property type="entry name" value="Tetratricopeptide repeat domain"/>
    <property type="match status" value="1"/>
</dbReference>
<name>A0ABD6EQB9_9BILA</name>
<dbReference type="AlphaFoldDB" id="A0ABD6EQB9"/>
<protein>
    <submittedName>
        <fullName evidence="2">Uncharacterized protein</fullName>
    </submittedName>
</protein>
<comment type="caution">
    <text evidence="2">The sequence shown here is derived from an EMBL/GenBank/DDBJ whole genome shotgun (WGS) entry which is preliminary data.</text>
</comment>
<dbReference type="EMBL" id="JBGFUD010003613">
    <property type="protein sequence ID" value="MFH4978872.1"/>
    <property type="molecule type" value="Genomic_DNA"/>
</dbReference>
<dbReference type="Proteomes" id="UP001608902">
    <property type="component" value="Unassembled WGS sequence"/>
</dbReference>
<dbReference type="SMART" id="SM00028">
    <property type="entry name" value="TPR"/>
    <property type="match status" value="3"/>
</dbReference>
<feature type="compositionally biased region" description="Polar residues" evidence="1">
    <location>
        <begin position="259"/>
        <end position="269"/>
    </location>
</feature>
<organism evidence="2 3">
    <name type="scientific">Gnathostoma spinigerum</name>
    <dbReference type="NCBI Taxonomy" id="75299"/>
    <lineage>
        <taxon>Eukaryota</taxon>
        <taxon>Metazoa</taxon>
        <taxon>Ecdysozoa</taxon>
        <taxon>Nematoda</taxon>
        <taxon>Chromadorea</taxon>
        <taxon>Rhabditida</taxon>
        <taxon>Spirurina</taxon>
        <taxon>Gnathostomatomorpha</taxon>
        <taxon>Gnathostomatoidea</taxon>
        <taxon>Gnathostomatidae</taxon>
        <taxon>Gnathostoma</taxon>
    </lineage>
</organism>
<reference evidence="2 3" key="1">
    <citation type="submission" date="2024-08" db="EMBL/GenBank/DDBJ databases">
        <title>Gnathostoma spinigerum genome.</title>
        <authorList>
            <person name="Gonzalez-Bertolin B."/>
            <person name="Monzon S."/>
            <person name="Zaballos A."/>
            <person name="Jimenez P."/>
            <person name="Dekumyoy P."/>
            <person name="Varona S."/>
            <person name="Cuesta I."/>
            <person name="Sumanam S."/>
            <person name="Adisakwattana P."/>
            <person name="Gasser R.B."/>
            <person name="Hernandez-Gonzalez A."/>
            <person name="Young N.D."/>
            <person name="Perteguer M.J."/>
        </authorList>
    </citation>
    <scope>NUCLEOTIDE SEQUENCE [LARGE SCALE GENOMIC DNA]</scope>
    <source>
        <strain evidence="2">AL3</strain>
        <tissue evidence="2">Liver</tissue>
    </source>
</reference>
<evidence type="ECO:0000313" key="3">
    <source>
        <dbReference type="Proteomes" id="UP001608902"/>
    </source>
</evidence>
<accession>A0ABD6EQB9</accession>
<dbReference type="Pfam" id="PF14559">
    <property type="entry name" value="TPR_19"/>
    <property type="match status" value="1"/>
</dbReference>
<evidence type="ECO:0000256" key="1">
    <source>
        <dbReference type="SAM" id="MobiDB-lite"/>
    </source>
</evidence>
<feature type="region of interest" description="Disordered" evidence="1">
    <location>
        <begin position="241"/>
        <end position="269"/>
    </location>
</feature>
<dbReference type="PANTHER" id="PTHR46512">
    <property type="entry name" value="PEPTIDYLPROLYL ISOMERASE"/>
    <property type="match status" value="1"/>
</dbReference>
<keyword evidence="3" id="KW-1185">Reference proteome</keyword>